<sequence length="104" mass="11327">MGLGLQVERECNELSTTMQEEQEALGGTVQIILKLPDGREIPHDFHIGQSVGYVKAVIQRDYGHVVANTTLTLGGKTLIDPMCLTDYPEIKPSEGAVFVVTVKS</sequence>
<dbReference type="AlphaFoldDB" id="A0A7S0WW41"/>
<dbReference type="PROSITE" id="PS50053">
    <property type="entry name" value="UBIQUITIN_2"/>
    <property type="match status" value="1"/>
</dbReference>
<dbReference type="PANTHER" id="PTHR41749:SF1">
    <property type="entry name" value="UBIQUITIN-LIKE DOMAIN-CONTAINING PROTEIN"/>
    <property type="match status" value="1"/>
</dbReference>
<organism evidence="2">
    <name type="scientific">Pyramimonas obovata</name>
    <dbReference type="NCBI Taxonomy" id="1411642"/>
    <lineage>
        <taxon>Eukaryota</taxon>
        <taxon>Viridiplantae</taxon>
        <taxon>Chlorophyta</taxon>
        <taxon>Pyramimonadophyceae</taxon>
        <taxon>Pyramimonadales</taxon>
        <taxon>Pyramimonadaceae</taxon>
        <taxon>Pyramimonas</taxon>
        <taxon>Pyramimonas incertae sedis</taxon>
    </lineage>
</organism>
<dbReference type="Gene3D" id="3.10.20.90">
    <property type="entry name" value="Phosphatidylinositol 3-kinase Catalytic Subunit, Chain A, domain 1"/>
    <property type="match status" value="1"/>
</dbReference>
<evidence type="ECO:0000259" key="1">
    <source>
        <dbReference type="PROSITE" id="PS50053"/>
    </source>
</evidence>
<name>A0A7S0WW41_9CHLO</name>
<reference evidence="2" key="1">
    <citation type="submission" date="2021-01" db="EMBL/GenBank/DDBJ databases">
        <authorList>
            <person name="Corre E."/>
            <person name="Pelletier E."/>
            <person name="Niang G."/>
            <person name="Scheremetjew M."/>
            <person name="Finn R."/>
            <person name="Kale V."/>
            <person name="Holt S."/>
            <person name="Cochrane G."/>
            <person name="Meng A."/>
            <person name="Brown T."/>
            <person name="Cohen L."/>
        </authorList>
    </citation>
    <scope>NUCLEOTIDE SEQUENCE</scope>
    <source>
        <strain evidence="2">CCMP722</strain>
    </source>
</reference>
<proteinExistence type="predicted"/>
<dbReference type="PANTHER" id="PTHR41749">
    <property type="entry name" value="UBIQUITIN-LIKE DOMAIN-CONTAINING PROTEIN"/>
    <property type="match status" value="1"/>
</dbReference>
<dbReference type="SUPFAM" id="SSF54236">
    <property type="entry name" value="Ubiquitin-like"/>
    <property type="match status" value="1"/>
</dbReference>
<dbReference type="InterPro" id="IPR029071">
    <property type="entry name" value="Ubiquitin-like_domsf"/>
</dbReference>
<gene>
    <name evidence="2" type="ORF">POBO1169_LOCUS18387</name>
</gene>
<protein>
    <recommendedName>
        <fullName evidence="1">Ubiquitin-like domain-containing protein</fullName>
    </recommendedName>
</protein>
<dbReference type="EMBL" id="HBFA01036807">
    <property type="protein sequence ID" value="CAD8687923.1"/>
    <property type="molecule type" value="Transcribed_RNA"/>
</dbReference>
<feature type="domain" description="Ubiquitin-like" evidence="1">
    <location>
        <begin position="29"/>
        <end position="87"/>
    </location>
</feature>
<dbReference type="InterPro" id="IPR000626">
    <property type="entry name" value="Ubiquitin-like_dom"/>
</dbReference>
<evidence type="ECO:0000313" key="2">
    <source>
        <dbReference type="EMBL" id="CAD8687923.1"/>
    </source>
</evidence>
<accession>A0A7S0WW41</accession>